<dbReference type="RefSeq" id="WP_089955326.1">
    <property type="nucleotide sequence ID" value="NZ_FNAV01000002.1"/>
</dbReference>
<dbReference type="InterPro" id="IPR014036">
    <property type="entry name" value="DeoR-like_C"/>
</dbReference>
<keyword evidence="3" id="KW-0238">DNA-binding</keyword>
<evidence type="ECO:0000256" key="3">
    <source>
        <dbReference type="ARBA" id="ARBA00023125"/>
    </source>
</evidence>
<dbReference type="PROSITE" id="PS00894">
    <property type="entry name" value="HTH_DEOR_1"/>
    <property type="match status" value="1"/>
</dbReference>
<dbReference type="GO" id="GO:0003700">
    <property type="term" value="F:DNA-binding transcription factor activity"/>
    <property type="evidence" value="ECO:0007669"/>
    <property type="project" value="InterPro"/>
</dbReference>
<dbReference type="GO" id="GO:0003677">
    <property type="term" value="F:DNA binding"/>
    <property type="evidence" value="ECO:0007669"/>
    <property type="project" value="UniProtKB-KW"/>
</dbReference>
<dbReference type="InterPro" id="IPR036390">
    <property type="entry name" value="WH_DNA-bd_sf"/>
</dbReference>
<dbReference type="SMART" id="SM00420">
    <property type="entry name" value="HTH_DEOR"/>
    <property type="match status" value="1"/>
</dbReference>
<evidence type="ECO:0000256" key="4">
    <source>
        <dbReference type="ARBA" id="ARBA00023163"/>
    </source>
</evidence>
<dbReference type="Proteomes" id="UP000198994">
    <property type="component" value="Unassembled WGS sequence"/>
</dbReference>
<dbReference type="Pfam" id="PF00455">
    <property type="entry name" value="DeoRC"/>
    <property type="match status" value="1"/>
</dbReference>
<protein>
    <submittedName>
        <fullName evidence="6">Transcriptional regulator, DeoR family</fullName>
    </submittedName>
</protein>
<dbReference type="PROSITE" id="PS51000">
    <property type="entry name" value="HTH_DEOR_2"/>
    <property type="match status" value="1"/>
</dbReference>
<keyword evidence="1" id="KW-0678">Repressor</keyword>
<sequence length="266" mass="29026">MSTATSKGPGRLIGRVRKDRISQMVRDNGFMSSADLAETFKVSEMTVRRDLAELEERGDLRRTHGGAIASEPEAETRIAEPFFDERLRRNAEAKARIARAAARLVTAGQITALDVGTTTFELGKLLVAEAQQRVFTNNLRVAALDTRAEVYLLGGRLRPNEKSMVGPIALEQARKLWFDIAFIGVSSISPEGIFDYSIEDTEIKRVYMSRATRKVVLADSSKFDEMALVQIGTLGQFDVLVTDEAPGPALAADLAAAKVRVIVAGA</sequence>
<evidence type="ECO:0000313" key="6">
    <source>
        <dbReference type="EMBL" id="SDE26955.1"/>
    </source>
</evidence>
<dbReference type="EMBL" id="FNAV01000002">
    <property type="protein sequence ID" value="SDE26955.1"/>
    <property type="molecule type" value="Genomic_DNA"/>
</dbReference>
<dbReference type="SUPFAM" id="SSF100950">
    <property type="entry name" value="NagB/RpiA/CoA transferase-like"/>
    <property type="match status" value="1"/>
</dbReference>
<evidence type="ECO:0000259" key="5">
    <source>
        <dbReference type="PROSITE" id="PS51000"/>
    </source>
</evidence>
<dbReference type="OrthoDB" id="9797223at2"/>
<evidence type="ECO:0000313" key="7">
    <source>
        <dbReference type="Proteomes" id="UP000198994"/>
    </source>
</evidence>
<dbReference type="PRINTS" id="PR00037">
    <property type="entry name" value="HTHLACR"/>
</dbReference>
<gene>
    <name evidence="6" type="ORF">SAMN04488105_102205</name>
</gene>
<dbReference type="InterPro" id="IPR018356">
    <property type="entry name" value="Tscrpt_reg_HTH_DeoR_CS"/>
</dbReference>
<dbReference type="Pfam" id="PF08220">
    <property type="entry name" value="HTH_DeoR"/>
    <property type="match status" value="1"/>
</dbReference>
<feature type="domain" description="HTH deoR-type" evidence="5">
    <location>
        <begin position="14"/>
        <end position="69"/>
    </location>
</feature>
<dbReference type="InterPro" id="IPR036388">
    <property type="entry name" value="WH-like_DNA-bd_sf"/>
</dbReference>
<dbReference type="PANTHER" id="PTHR30363">
    <property type="entry name" value="HTH-TYPE TRANSCRIPTIONAL REGULATOR SRLR-RELATED"/>
    <property type="match status" value="1"/>
</dbReference>
<organism evidence="6 7">
    <name type="scientific">Salipiger thiooxidans</name>
    <dbReference type="NCBI Taxonomy" id="282683"/>
    <lineage>
        <taxon>Bacteria</taxon>
        <taxon>Pseudomonadati</taxon>
        <taxon>Pseudomonadota</taxon>
        <taxon>Alphaproteobacteria</taxon>
        <taxon>Rhodobacterales</taxon>
        <taxon>Roseobacteraceae</taxon>
        <taxon>Salipiger</taxon>
    </lineage>
</organism>
<evidence type="ECO:0000256" key="2">
    <source>
        <dbReference type="ARBA" id="ARBA00023015"/>
    </source>
</evidence>
<evidence type="ECO:0000256" key="1">
    <source>
        <dbReference type="ARBA" id="ARBA00022491"/>
    </source>
</evidence>
<dbReference type="AlphaFoldDB" id="A0A1G7BKX5"/>
<keyword evidence="2" id="KW-0805">Transcription regulation</keyword>
<dbReference type="InterPro" id="IPR050313">
    <property type="entry name" value="Carb_Metab_HTH_regulators"/>
</dbReference>
<dbReference type="InterPro" id="IPR037171">
    <property type="entry name" value="NagB/RpiA_transferase-like"/>
</dbReference>
<dbReference type="Gene3D" id="1.10.10.10">
    <property type="entry name" value="Winged helix-like DNA-binding domain superfamily/Winged helix DNA-binding domain"/>
    <property type="match status" value="1"/>
</dbReference>
<dbReference type="SMART" id="SM01134">
    <property type="entry name" value="DeoRC"/>
    <property type="match status" value="1"/>
</dbReference>
<keyword evidence="4" id="KW-0804">Transcription</keyword>
<proteinExistence type="predicted"/>
<dbReference type="SUPFAM" id="SSF46785">
    <property type="entry name" value="Winged helix' DNA-binding domain"/>
    <property type="match status" value="1"/>
</dbReference>
<dbReference type="InterPro" id="IPR001034">
    <property type="entry name" value="DeoR_HTH"/>
</dbReference>
<dbReference type="STRING" id="282683.SAMN04488105_102205"/>
<name>A0A1G7BKX5_9RHOB</name>
<accession>A0A1G7BKX5</accession>
<keyword evidence="7" id="KW-1185">Reference proteome</keyword>
<reference evidence="7" key="1">
    <citation type="submission" date="2016-10" db="EMBL/GenBank/DDBJ databases">
        <authorList>
            <person name="Varghese N."/>
            <person name="Submissions S."/>
        </authorList>
    </citation>
    <scope>NUCLEOTIDE SEQUENCE [LARGE SCALE GENOMIC DNA]</scope>
    <source>
        <strain evidence="7">DSM 10146</strain>
    </source>
</reference>
<dbReference type="PANTHER" id="PTHR30363:SF4">
    <property type="entry name" value="GLYCEROL-3-PHOSPHATE REGULON REPRESSOR"/>
    <property type="match status" value="1"/>
</dbReference>